<keyword evidence="4" id="KW-1185">Reference proteome</keyword>
<comment type="caution">
    <text evidence="3">The sequence shown here is derived from an EMBL/GenBank/DDBJ whole genome shotgun (WGS) entry which is preliminary data.</text>
</comment>
<evidence type="ECO:0000313" key="4">
    <source>
        <dbReference type="Proteomes" id="UP000243217"/>
    </source>
</evidence>
<dbReference type="InterPro" id="IPR029281">
    <property type="entry name" value="FAM194_C"/>
</dbReference>
<evidence type="ECO:0000313" key="3">
    <source>
        <dbReference type="EMBL" id="OQR90215.1"/>
    </source>
</evidence>
<gene>
    <name evidence="3" type="ORF">THRCLA_09403</name>
</gene>
<organism evidence="3 4">
    <name type="scientific">Thraustotheca clavata</name>
    <dbReference type="NCBI Taxonomy" id="74557"/>
    <lineage>
        <taxon>Eukaryota</taxon>
        <taxon>Sar</taxon>
        <taxon>Stramenopiles</taxon>
        <taxon>Oomycota</taxon>
        <taxon>Saprolegniomycetes</taxon>
        <taxon>Saprolegniales</taxon>
        <taxon>Achlyaceae</taxon>
        <taxon>Thraustotheca</taxon>
    </lineage>
</organism>
<accession>A0A1V9YWV5</accession>
<feature type="region of interest" description="Disordered" evidence="1">
    <location>
        <begin position="416"/>
        <end position="437"/>
    </location>
</feature>
<dbReference type="EMBL" id="JNBS01002573">
    <property type="protein sequence ID" value="OQR90215.1"/>
    <property type="molecule type" value="Genomic_DNA"/>
</dbReference>
<feature type="compositionally biased region" description="Polar residues" evidence="1">
    <location>
        <begin position="425"/>
        <end position="437"/>
    </location>
</feature>
<protein>
    <recommendedName>
        <fullName evidence="2">FAM194 C-terminal domain-containing protein</fullName>
    </recommendedName>
</protein>
<evidence type="ECO:0000259" key="2">
    <source>
        <dbReference type="Pfam" id="PF14977"/>
    </source>
</evidence>
<name>A0A1V9YWV5_9STRA</name>
<sequence length="437" mass="48808">MKSMTSKHRRDTLDEFGCGVLHYGSGTILAIINHVDGIKSCQFFDDSTDKDEPAQILAGFSFGGVGFANYRSGKQRLVLTTHDVLVAGEDGDILQHYVWDKHCDTTPLPHPIELLLNPTITLKCSSRANVQIIVFELGRIIVARNVGGSLELDISRPSLIQRQIDRQSNVDDPTKKAQKYNWHLPRVSASGREVDKVKVRTPLQNVIESNKALVHRLKTYTSSIGINVQDQIEQQRQIPLHSFFSPIKRHQSYIPSAKVPKPKYTPKTLPRIHPKYLDQMVSRMKPQQLLVVLCSNMSTSDCVKAEKMLAKIEASWAIEDASYDTKFALGNPIDEVASTINSQNQSTNEDPAPNRSYASKRIVLADCSTSNVIGNRHNFSVYPMFLMYFGGQLGFCSNTFNGFGHSEEDFMAQVGQGDDKELPTKPTSSSQFSLSFL</sequence>
<dbReference type="Pfam" id="PF14977">
    <property type="entry name" value="FAM194"/>
    <property type="match status" value="1"/>
</dbReference>
<evidence type="ECO:0000256" key="1">
    <source>
        <dbReference type="SAM" id="MobiDB-lite"/>
    </source>
</evidence>
<dbReference type="OrthoDB" id="68166at2759"/>
<dbReference type="Proteomes" id="UP000243217">
    <property type="component" value="Unassembled WGS sequence"/>
</dbReference>
<dbReference type="STRING" id="74557.A0A1V9YWV5"/>
<reference evidence="3 4" key="1">
    <citation type="journal article" date="2014" name="Genome Biol. Evol.">
        <title>The secreted proteins of Achlya hypogyna and Thraustotheca clavata identify the ancestral oomycete secretome and reveal gene acquisitions by horizontal gene transfer.</title>
        <authorList>
            <person name="Misner I."/>
            <person name="Blouin N."/>
            <person name="Leonard G."/>
            <person name="Richards T.A."/>
            <person name="Lane C.E."/>
        </authorList>
    </citation>
    <scope>NUCLEOTIDE SEQUENCE [LARGE SCALE GENOMIC DNA]</scope>
    <source>
        <strain evidence="3 4">ATCC 34112</strain>
    </source>
</reference>
<dbReference type="AlphaFoldDB" id="A0A1V9YWV5"/>
<proteinExistence type="predicted"/>
<feature type="domain" description="FAM194 C-terminal" evidence="2">
    <location>
        <begin position="17"/>
        <end position="155"/>
    </location>
</feature>